<organism evidence="2">
    <name type="scientific">Anguilla anguilla</name>
    <name type="common">European freshwater eel</name>
    <name type="synonym">Muraena anguilla</name>
    <dbReference type="NCBI Taxonomy" id="7936"/>
    <lineage>
        <taxon>Eukaryota</taxon>
        <taxon>Metazoa</taxon>
        <taxon>Chordata</taxon>
        <taxon>Craniata</taxon>
        <taxon>Vertebrata</taxon>
        <taxon>Euteleostomi</taxon>
        <taxon>Actinopterygii</taxon>
        <taxon>Neopterygii</taxon>
        <taxon>Teleostei</taxon>
        <taxon>Anguilliformes</taxon>
        <taxon>Anguillidae</taxon>
        <taxon>Anguilla</taxon>
    </lineage>
</organism>
<protein>
    <submittedName>
        <fullName evidence="2">Uncharacterized protein</fullName>
    </submittedName>
</protein>
<dbReference type="EMBL" id="GBXM01007539">
    <property type="protein sequence ID" value="JAI01039.1"/>
    <property type="molecule type" value="Transcribed_RNA"/>
</dbReference>
<sequence length="58" mass="6880">MHIESRYLLHPQLAKCQSKCCASTGCSYSYETIFVSFFFFSCFDYLFRRLPSSMFILQ</sequence>
<keyword evidence="1" id="KW-0472">Membrane</keyword>
<proteinExistence type="predicted"/>
<evidence type="ECO:0000313" key="2">
    <source>
        <dbReference type="EMBL" id="JAI01039.1"/>
    </source>
</evidence>
<keyword evidence="1" id="KW-1133">Transmembrane helix</keyword>
<dbReference type="AlphaFoldDB" id="A0A0E9XH66"/>
<reference evidence="2" key="2">
    <citation type="journal article" date="2015" name="Fish Shellfish Immunol.">
        <title>Early steps in the European eel (Anguilla anguilla)-Vibrio vulnificus interaction in the gills: Role of the RtxA13 toxin.</title>
        <authorList>
            <person name="Callol A."/>
            <person name="Pajuelo D."/>
            <person name="Ebbesson L."/>
            <person name="Teles M."/>
            <person name="MacKenzie S."/>
            <person name="Amaro C."/>
        </authorList>
    </citation>
    <scope>NUCLEOTIDE SEQUENCE</scope>
</reference>
<keyword evidence="1" id="KW-0812">Transmembrane</keyword>
<feature type="transmembrane region" description="Helical" evidence="1">
    <location>
        <begin position="28"/>
        <end position="47"/>
    </location>
</feature>
<name>A0A0E9XH66_ANGAN</name>
<accession>A0A0E9XH66</accession>
<reference evidence="2" key="1">
    <citation type="submission" date="2014-11" db="EMBL/GenBank/DDBJ databases">
        <authorList>
            <person name="Amaro Gonzalez C."/>
        </authorList>
    </citation>
    <scope>NUCLEOTIDE SEQUENCE</scope>
</reference>
<evidence type="ECO:0000256" key="1">
    <source>
        <dbReference type="SAM" id="Phobius"/>
    </source>
</evidence>